<evidence type="ECO:0008006" key="4">
    <source>
        <dbReference type="Google" id="ProtNLM"/>
    </source>
</evidence>
<protein>
    <recommendedName>
        <fullName evidence="4">Fungal N-terminal domain-containing protein</fullName>
    </recommendedName>
</protein>
<name>A0A9P9K3N3_FUSSL</name>
<dbReference type="InterPro" id="IPR042201">
    <property type="entry name" value="FH2_Formin_sf"/>
</dbReference>
<dbReference type="Proteomes" id="UP000736672">
    <property type="component" value="Unassembled WGS sequence"/>
</dbReference>
<evidence type="ECO:0000313" key="2">
    <source>
        <dbReference type="EMBL" id="KAH7242921.1"/>
    </source>
</evidence>
<proteinExistence type="predicted"/>
<dbReference type="OrthoDB" id="1577640at2759"/>
<evidence type="ECO:0000256" key="1">
    <source>
        <dbReference type="SAM" id="MobiDB-lite"/>
    </source>
</evidence>
<accession>A0A9P9K3N3</accession>
<gene>
    <name evidence="2" type="ORF">B0J15DRAFT_501615</name>
</gene>
<dbReference type="AlphaFoldDB" id="A0A9P9K3N3"/>
<sequence length="227" mass="25510">MSDPGTCLAIVSLALQVSKGLLGYYDLWTHADEDVAEIQRSLLSLANIFTQLEITLGKPNLAEDIISIVRITMKGCDSNVKKLKEMLEKVKREGAPEKLRTKLKNFNRRMLQMFHHGEIIRVQSILNELREDLNMVVSLLSLNTTATSLDDLRKIHADLTTLQNSDKERIETEKEKNREAQRRALIEWLAAPDISAAHLSAQDQREEGTGDRWSGDAGYQQLVATGG</sequence>
<comment type="caution">
    <text evidence="2">The sequence shown here is derived from an EMBL/GenBank/DDBJ whole genome shotgun (WGS) entry which is preliminary data.</text>
</comment>
<keyword evidence="3" id="KW-1185">Reference proteome</keyword>
<reference evidence="2" key="1">
    <citation type="journal article" date="2021" name="Nat. Commun.">
        <title>Genetic determinants of endophytism in the Arabidopsis root mycobiome.</title>
        <authorList>
            <person name="Mesny F."/>
            <person name="Miyauchi S."/>
            <person name="Thiergart T."/>
            <person name="Pickel B."/>
            <person name="Atanasova L."/>
            <person name="Karlsson M."/>
            <person name="Huettel B."/>
            <person name="Barry K.W."/>
            <person name="Haridas S."/>
            <person name="Chen C."/>
            <person name="Bauer D."/>
            <person name="Andreopoulos W."/>
            <person name="Pangilinan J."/>
            <person name="LaButti K."/>
            <person name="Riley R."/>
            <person name="Lipzen A."/>
            <person name="Clum A."/>
            <person name="Drula E."/>
            <person name="Henrissat B."/>
            <person name="Kohler A."/>
            <person name="Grigoriev I.V."/>
            <person name="Martin F.M."/>
            <person name="Hacquard S."/>
        </authorList>
    </citation>
    <scope>NUCLEOTIDE SEQUENCE</scope>
    <source>
        <strain evidence="2">FSSC 5 MPI-SDFR-AT-0091</strain>
    </source>
</reference>
<organism evidence="2 3">
    <name type="scientific">Fusarium solani</name>
    <name type="common">Filamentous fungus</name>
    <dbReference type="NCBI Taxonomy" id="169388"/>
    <lineage>
        <taxon>Eukaryota</taxon>
        <taxon>Fungi</taxon>
        <taxon>Dikarya</taxon>
        <taxon>Ascomycota</taxon>
        <taxon>Pezizomycotina</taxon>
        <taxon>Sordariomycetes</taxon>
        <taxon>Hypocreomycetidae</taxon>
        <taxon>Hypocreales</taxon>
        <taxon>Nectriaceae</taxon>
        <taxon>Fusarium</taxon>
        <taxon>Fusarium solani species complex</taxon>
    </lineage>
</organism>
<dbReference type="Gene3D" id="1.20.58.2220">
    <property type="entry name" value="Formin, FH2 domain"/>
    <property type="match status" value="1"/>
</dbReference>
<evidence type="ECO:0000313" key="3">
    <source>
        <dbReference type="Proteomes" id="UP000736672"/>
    </source>
</evidence>
<feature type="region of interest" description="Disordered" evidence="1">
    <location>
        <begin position="199"/>
        <end position="219"/>
    </location>
</feature>
<feature type="compositionally biased region" description="Basic and acidic residues" evidence="1">
    <location>
        <begin position="203"/>
        <end position="214"/>
    </location>
</feature>
<dbReference type="EMBL" id="JAGTJS010000019">
    <property type="protein sequence ID" value="KAH7242921.1"/>
    <property type="molecule type" value="Genomic_DNA"/>
</dbReference>